<dbReference type="Pfam" id="PF04389">
    <property type="entry name" value="Peptidase_M28"/>
    <property type="match status" value="1"/>
</dbReference>
<feature type="domain" description="Peptidase M28" evidence="1">
    <location>
        <begin position="253"/>
        <end position="445"/>
    </location>
</feature>
<dbReference type="GO" id="GO:0008235">
    <property type="term" value="F:metalloexopeptidase activity"/>
    <property type="evidence" value="ECO:0007669"/>
    <property type="project" value="InterPro"/>
</dbReference>
<dbReference type="InterPro" id="IPR045175">
    <property type="entry name" value="M28_fam"/>
</dbReference>
<dbReference type="GO" id="GO:0006508">
    <property type="term" value="P:proteolysis"/>
    <property type="evidence" value="ECO:0007669"/>
    <property type="project" value="InterPro"/>
</dbReference>
<dbReference type="EMBL" id="DSQF01000012">
    <property type="protein sequence ID" value="HGZ42810.1"/>
    <property type="molecule type" value="Genomic_DNA"/>
</dbReference>
<dbReference type="PANTHER" id="PTHR12147:SF26">
    <property type="entry name" value="PEPTIDASE M28 DOMAIN-CONTAINING PROTEIN"/>
    <property type="match status" value="1"/>
</dbReference>
<accession>A0A832MKU0</accession>
<organism evidence="2">
    <name type="scientific">Eiseniibacteriota bacterium</name>
    <dbReference type="NCBI Taxonomy" id="2212470"/>
    <lineage>
        <taxon>Bacteria</taxon>
        <taxon>Candidatus Eiseniibacteriota</taxon>
    </lineage>
</organism>
<reference evidence="2" key="1">
    <citation type="journal article" date="2020" name="mSystems">
        <title>Genome- and Community-Level Interaction Insights into Carbon Utilization and Element Cycling Functions of Hydrothermarchaeota in Hydrothermal Sediment.</title>
        <authorList>
            <person name="Zhou Z."/>
            <person name="Liu Y."/>
            <person name="Xu W."/>
            <person name="Pan J."/>
            <person name="Luo Z.H."/>
            <person name="Li M."/>
        </authorList>
    </citation>
    <scope>NUCLEOTIDE SEQUENCE [LARGE SCALE GENOMIC DNA]</scope>
    <source>
        <strain evidence="2">SpSt-381</strain>
    </source>
</reference>
<dbReference type="InterPro" id="IPR007484">
    <property type="entry name" value="Peptidase_M28"/>
</dbReference>
<dbReference type="SUPFAM" id="SSF53187">
    <property type="entry name" value="Zn-dependent exopeptidases"/>
    <property type="match status" value="1"/>
</dbReference>
<name>A0A832MKU0_UNCEI</name>
<dbReference type="AlphaFoldDB" id="A0A832MKU0"/>
<protein>
    <submittedName>
        <fullName evidence="2">DUF4910 domain-containing protein</fullName>
    </submittedName>
</protein>
<gene>
    <name evidence="2" type="ORF">ENR23_05175</name>
</gene>
<sequence length="648" mass="67527">MELGPLIAALRAEVSGERALGAVRALARHHRIQATAGYADAAAWLCGELAASDLAPEVEMVAGDGRTRHLGILAPCGWSCARASAVLVDGAARERIADWSAEPLSVIQRSAAASGRFPVVDVGAGSEPADYAGRDVRGAVVLASGAPHRVLDLAVRERGAAGILAHGRRLFPPVRTATHDPEALSYTSFWWNGTTPEGWGFVVSPGRAARIAARLAAGARLELEVDIDASLHALDMPLVSAVLAPTGGGAPEALVLAHLCHPRPGANDNASGAAAALEAARALAALRARGAWAPRARAVRFLWVPEFTGSAAWFGRDPARAARTVAALNLDMVGEDQNACGSTFLLEHPPYGAASFGETLAARARRESQDWTTSYSGAGVVGPARMAEVPYGGGSDHAVLLDPAVGVPCAMLIQWPDRWYHTSLDTPDRCDPRSLAHAARTAAAWAGALAAADAADDAALARDVRLDAAARLAEAARAPAAERARRVAREAARAAAAVASLARLGVDPGVLERERAALAAARLVLLGAEPEEAPAAAAGAGARRVPVRRVNGPLEMLRHLLPGWSEQPRAAREAWHVAERDAEGGALGYDLAWFACDGARDLEAIAGAVWLECGHRLPARGSADPRSLEAFFERTAALGLSTWQEAVP</sequence>
<dbReference type="PANTHER" id="PTHR12147">
    <property type="entry name" value="METALLOPEPTIDASE M28 FAMILY MEMBER"/>
    <property type="match status" value="1"/>
</dbReference>
<evidence type="ECO:0000259" key="1">
    <source>
        <dbReference type="Pfam" id="PF04389"/>
    </source>
</evidence>
<comment type="caution">
    <text evidence="2">The sequence shown here is derived from an EMBL/GenBank/DDBJ whole genome shotgun (WGS) entry which is preliminary data.</text>
</comment>
<proteinExistence type="predicted"/>
<dbReference type="Gene3D" id="3.40.630.10">
    <property type="entry name" value="Zn peptidases"/>
    <property type="match status" value="1"/>
</dbReference>
<evidence type="ECO:0000313" key="2">
    <source>
        <dbReference type="EMBL" id="HGZ42810.1"/>
    </source>
</evidence>